<evidence type="ECO:0000313" key="1">
    <source>
        <dbReference type="EMBL" id="BAW19111.1"/>
    </source>
</evidence>
<dbReference type="Proteomes" id="UP000222831">
    <property type="component" value="Segment"/>
</dbReference>
<dbReference type="KEGG" id="vg:40074532"/>
<protein>
    <submittedName>
        <fullName evidence="1">Uncharacterized protein</fullName>
    </submittedName>
</protein>
<reference evidence="1 2" key="1">
    <citation type="submission" date="2016-12" db="EMBL/GenBank/DDBJ databases">
        <title>Characterization of two jumbo phages RP12 and RP31 infecting the phytopathogen Ralstonia solanacearum.</title>
        <authorList>
            <person name="Kawasaki T."/>
            <person name="Yoshikawa G."/>
            <person name="Ogata H."/>
            <person name="Yamada T."/>
        </authorList>
    </citation>
    <scope>NUCLEOTIDE SEQUENCE [LARGE SCALE GENOMIC DNA]</scope>
    <source>
        <strain evidence="1 2">RP12</strain>
    </source>
</reference>
<dbReference type="RefSeq" id="YP_009598830.1">
    <property type="nucleotide sequence ID" value="NC_041911.1"/>
</dbReference>
<organism evidence="1 2">
    <name type="scientific">Ralstonia phage RP12</name>
    <dbReference type="NCBI Taxonomy" id="1923889"/>
    <lineage>
        <taxon>Viruses</taxon>
        <taxon>Duplodnaviria</taxon>
        <taxon>Heunggongvirae</taxon>
        <taxon>Uroviricota</taxon>
        <taxon>Caudoviricetes</taxon>
        <taxon>Chimalliviridae</taxon>
        <taxon>Ripduovirus</taxon>
        <taxon>Ripduovirus RP12</taxon>
    </lineage>
</organism>
<dbReference type="EMBL" id="AP017924">
    <property type="protein sequence ID" value="BAW19111.1"/>
    <property type="molecule type" value="Genomic_DNA"/>
</dbReference>
<evidence type="ECO:0000313" key="2">
    <source>
        <dbReference type="Proteomes" id="UP000222831"/>
    </source>
</evidence>
<dbReference type="GeneID" id="40074532"/>
<proteinExistence type="predicted"/>
<keyword evidence="2" id="KW-1185">Reference proteome</keyword>
<accession>A0A1L7N0V8</accession>
<name>A0A1L7N0V8_9CAUD</name>
<sequence>MATPFPNLNGAILVTKGTLYGRHAYQTVAHVDLNTNQTWDYDMAAALGADASKYDLTRTEIQVFVLDNDAASPTNGFYVSALGVAAIGYKETGQVRVVNQHASTLSFIIRVFAVLAEV</sequence>